<dbReference type="PANTHER" id="PTHR43032:SF4">
    <property type="entry name" value="OXIDOREDUCTASE MOLYBDOPTERIN-BINDING DOMAIN-CONTAINING PROTEIN"/>
    <property type="match status" value="1"/>
</dbReference>
<evidence type="ECO:0000259" key="8">
    <source>
        <dbReference type="Pfam" id="PF01292"/>
    </source>
</evidence>
<comment type="caution">
    <text evidence="9">The sequence shown here is derived from an EMBL/GenBank/DDBJ whole genome shotgun (WGS) entry which is preliminary data.</text>
</comment>
<dbReference type="Gene3D" id="3.90.420.10">
    <property type="entry name" value="Oxidoreductase, molybdopterin-binding domain"/>
    <property type="match status" value="1"/>
</dbReference>
<reference evidence="9 10" key="1">
    <citation type="submission" date="2021-03" db="EMBL/GenBank/DDBJ databases">
        <title>Genomic Encyclopedia of Type Strains, Phase IV (KMG-IV): sequencing the most valuable type-strain genomes for metagenomic binning, comparative biology and taxonomic classification.</title>
        <authorList>
            <person name="Goeker M."/>
        </authorList>
    </citation>
    <scope>NUCLEOTIDE SEQUENCE [LARGE SCALE GENOMIC DNA]</scope>
    <source>
        <strain evidence="9 10">DSM 26048</strain>
    </source>
</reference>
<evidence type="ECO:0000256" key="1">
    <source>
        <dbReference type="ARBA" id="ARBA00004651"/>
    </source>
</evidence>
<keyword evidence="10" id="KW-1185">Reference proteome</keyword>
<dbReference type="Pfam" id="PF00174">
    <property type="entry name" value="Oxidored_molyb"/>
    <property type="match status" value="1"/>
</dbReference>
<dbReference type="PANTHER" id="PTHR43032">
    <property type="entry name" value="PROTEIN-METHIONINE-SULFOXIDE REDUCTASE"/>
    <property type="match status" value="1"/>
</dbReference>
<dbReference type="InterPro" id="IPR036374">
    <property type="entry name" value="OxRdtase_Mopterin-bd_sf"/>
</dbReference>
<evidence type="ECO:0000256" key="2">
    <source>
        <dbReference type="ARBA" id="ARBA00022475"/>
    </source>
</evidence>
<feature type="transmembrane region" description="Helical" evidence="6">
    <location>
        <begin position="124"/>
        <end position="143"/>
    </location>
</feature>
<dbReference type="RefSeq" id="WP_209974407.1">
    <property type="nucleotide sequence ID" value="NZ_JAGGLB010000016.1"/>
</dbReference>
<dbReference type="Pfam" id="PF01292">
    <property type="entry name" value="Ni_hydr_CYTB"/>
    <property type="match status" value="1"/>
</dbReference>
<sequence length="469" mass="50958">MESRRGWLKQSFGKRLNKLHTWNAWIVLILAVTGIILSIGAIRGDLGKFRVMLKQVHIWIGLVSIVLIALYGPMVRKHWKQLRGRINQKGNLLLVIALLVGLSISGLVLWQFKNLPTHWNNAALLVHDLLTWVGIPYVIYHSISRSRLLKRQQQQERAAAAAAAKASAHAASAGSAASAASAGSVANAANAAPAAITASAPASAAATASQPEPEPAAAQRTKAQAVIAVLKNSPITRASFLRLAAGLLLLIGVGPAFYRWLKGAFDTGGSGIAQLSETDGNRMLPPPEPLPDSAAVVGGGAQGNFRVYTVTSIPTFSSDNWQFALSGLVANPRAFSWEEFLELERTVQVSDFHCVTGWSVYSVTWEGIPLKKLLDMANVNKEAKFVKFYSGDNVYTDALSLEQADMEDVMVAVMMDGKPIPQKLGGPVRLIVPKMYAYKSVKWLQGIELIEKEHTGYWELRGYDNDAWV</sequence>
<evidence type="ECO:0000313" key="9">
    <source>
        <dbReference type="EMBL" id="MBP1992948.1"/>
    </source>
</evidence>
<keyword evidence="2" id="KW-1003">Cell membrane</keyword>
<evidence type="ECO:0000256" key="5">
    <source>
        <dbReference type="ARBA" id="ARBA00023136"/>
    </source>
</evidence>
<organism evidence="9 10">
    <name type="scientific">Paenibacillus eucommiae</name>
    <dbReference type="NCBI Taxonomy" id="1355755"/>
    <lineage>
        <taxon>Bacteria</taxon>
        <taxon>Bacillati</taxon>
        <taxon>Bacillota</taxon>
        <taxon>Bacilli</taxon>
        <taxon>Bacillales</taxon>
        <taxon>Paenibacillaceae</taxon>
        <taxon>Paenibacillus</taxon>
    </lineage>
</organism>
<dbReference type="InterPro" id="IPR011577">
    <property type="entry name" value="Cyt_b561_bac/Ni-Hgenase"/>
</dbReference>
<feature type="transmembrane region" description="Helical" evidence="6">
    <location>
        <begin position="92"/>
        <end position="112"/>
    </location>
</feature>
<evidence type="ECO:0000256" key="4">
    <source>
        <dbReference type="ARBA" id="ARBA00022989"/>
    </source>
</evidence>
<keyword evidence="3 6" id="KW-0812">Transmembrane</keyword>
<feature type="transmembrane region" description="Helical" evidence="6">
    <location>
        <begin position="21"/>
        <end position="44"/>
    </location>
</feature>
<feature type="domain" description="Cytochrome b561 bacterial/Ni-hydrogenase" evidence="8">
    <location>
        <begin position="19"/>
        <end position="141"/>
    </location>
</feature>
<evidence type="ECO:0000313" key="10">
    <source>
        <dbReference type="Proteomes" id="UP001519287"/>
    </source>
</evidence>
<keyword evidence="4 6" id="KW-1133">Transmembrane helix</keyword>
<evidence type="ECO:0000256" key="3">
    <source>
        <dbReference type="ARBA" id="ARBA00022692"/>
    </source>
</evidence>
<feature type="transmembrane region" description="Helical" evidence="6">
    <location>
        <begin position="240"/>
        <end position="261"/>
    </location>
</feature>
<protein>
    <submittedName>
        <fullName evidence="9">Drug/metabolite transporter (DMT)-like permease</fullName>
    </submittedName>
</protein>
<accession>A0ABS4IZC9</accession>
<feature type="domain" description="Oxidoreductase molybdopterin-binding" evidence="7">
    <location>
        <begin position="312"/>
        <end position="458"/>
    </location>
</feature>
<dbReference type="InterPro" id="IPR016174">
    <property type="entry name" value="Di-haem_cyt_TM"/>
</dbReference>
<gene>
    <name evidence="9" type="ORF">J2Z66_004565</name>
</gene>
<evidence type="ECO:0000259" key="7">
    <source>
        <dbReference type="Pfam" id="PF00174"/>
    </source>
</evidence>
<dbReference type="InterPro" id="IPR000572">
    <property type="entry name" value="OxRdtase_Mopterin-bd_dom"/>
</dbReference>
<keyword evidence="5 6" id="KW-0472">Membrane</keyword>
<name>A0ABS4IZC9_9BACL</name>
<dbReference type="SUPFAM" id="SSF81342">
    <property type="entry name" value="Transmembrane di-heme cytochromes"/>
    <property type="match status" value="1"/>
</dbReference>
<dbReference type="EMBL" id="JAGGLB010000016">
    <property type="protein sequence ID" value="MBP1992948.1"/>
    <property type="molecule type" value="Genomic_DNA"/>
</dbReference>
<dbReference type="SUPFAM" id="SSF56524">
    <property type="entry name" value="Oxidoreductase molybdopterin-binding domain"/>
    <property type="match status" value="1"/>
</dbReference>
<feature type="transmembrane region" description="Helical" evidence="6">
    <location>
        <begin position="56"/>
        <end position="72"/>
    </location>
</feature>
<comment type="subcellular location">
    <subcellularLocation>
        <location evidence="1">Cell membrane</location>
        <topology evidence="1">Multi-pass membrane protein</topology>
    </subcellularLocation>
</comment>
<evidence type="ECO:0000256" key="6">
    <source>
        <dbReference type="SAM" id="Phobius"/>
    </source>
</evidence>
<proteinExistence type="predicted"/>
<dbReference type="Proteomes" id="UP001519287">
    <property type="component" value="Unassembled WGS sequence"/>
</dbReference>